<evidence type="ECO:0000313" key="1">
    <source>
        <dbReference type="EMBL" id="KAI4820409.1"/>
    </source>
</evidence>
<dbReference type="EMBL" id="CM043793">
    <property type="protein sequence ID" value="KAI4820409.1"/>
    <property type="molecule type" value="Genomic_DNA"/>
</dbReference>
<proteinExistence type="predicted"/>
<gene>
    <name evidence="1" type="ORF">KUCAC02_028389</name>
</gene>
<name>A0ACB9X2A6_CHAAC</name>
<dbReference type="Proteomes" id="UP001057452">
    <property type="component" value="Chromosome 9"/>
</dbReference>
<sequence length="101" mass="11571">MTRPECEVEQDISSQQKETFESADPHHVPEESPAAEHRQEPVSEGPHSSEGAKRVKEKCRTAPRKPLAPPPTLPHLPMHYQTAQERSPGESWQETEYMHYM</sequence>
<accession>A0ACB9X2A6</accession>
<reference evidence="1" key="1">
    <citation type="submission" date="2022-05" db="EMBL/GenBank/DDBJ databases">
        <title>Chromosome-level genome of Chaenocephalus aceratus.</title>
        <authorList>
            <person name="Park H."/>
        </authorList>
    </citation>
    <scope>NUCLEOTIDE SEQUENCE</scope>
    <source>
        <strain evidence="1">KU_202001</strain>
    </source>
</reference>
<keyword evidence="2" id="KW-1185">Reference proteome</keyword>
<evidence type="ECO:0000313" key="2">
    <source>
        <dbReference type="Proteomes" id="UP001057452"/>
    </source>
</evidence>
<organism evidence="1 2">
    <name type="scientific">Chaenocephalus aceratus</name>
    <name type="common">Blackfin icefish</name>
    <name type="synonym">Chaenichthys aceratus</name>
    <dbReference type="NCBI Taxonomy" id="36190"/>
    <lineage>
        <taxon>Eukaryota</taxon>
        <taxon>Metazoa</taxon>
        <taxon>Chordata</taxon>
        <taxon>Craniata</taxon>
        <taxon>Vertebrata</taxon>
        <taxon>Euteleostomi</taxon>
        <taxon>Actinopterygii</taxon>
        <taxon>Neopterygii</taxon>
        <taxon>Teleostei</taxon>
        <taxon>Neoteleostei</taxon>
        <taxon>Acanthomorphata</taxon>
        <taxon>Eupercaria</taxon>
        <taxon>Perciformes</taxon>
        <taxon>Notothenioidei</taxon>
        <taxon>Channichthyidae</taxon>
        <taxon>Chaenocephalus</taxon>
    </lineage>
</organism>
<protein>
    <submittedName>
        <fullName evidence="1">Uncharacterized protein</fullName>
    </submittedName>
</protein>
<comment type="caution">
    <text evidence="1">The sequence shown here is derived from an EMBL/GenBank/DDBJ whole genome shotgun (WGS) entry which is preliminary data.</text>
</comment>